<dbReference type="InterPro" id="IPR010752">
    <property type="entry name" value="DUF1329"/>
</dbReference>
<dbReference type="Pfam" id="PF07044">
    <property type="entry name" value="DUF1329"/>
    <property type="match status" value="1"/>
</dbReference>
<protein>
    <submittedName>
        <fullName evidence="2">DUF1329 domain-containing protein</fullName>
    </submittedName>
</protein>
<name>A0A5P9NIM4_9GAMM</name>
<feature type="signal peptide" evidence="1">
    <location>
        <begin position="1"/>
        <end position="22"/>
    </location>
</feature>
<dbReference type="EMBL" id="CP036422">
    <property type="protein sequence ID" value="QFU75680.1"/>
    <property type="molecule type" value="Genomic_DNA"/>
</dbReference>
<evidence type="ECO:0000313" key="3">
    <source>
        <dbReference type="Proteomes" id="UP000326287"/>
    </source>
</evidence>
<gene>
    <name evidence="2" type="ORF">EY643_08445</name>
</gene>
<evidence type="ECO:0000256" key="1">
    <source>
        <dbReference type="SAM" id="SignalP"/>
    </source>
</evidence>
<reference evidence="2 3" key="1">
    <citation type="submission" date="2019-02" db="EMBL/GenBank/DDBJ databases">
        <authorList>
            <person name="Li S.-H."/>
        </authorList>
    </citation>
    <scope>NUCLEOTIDE SEQUENCE [LARGE SCALE GENOMIC DNA]</scope>
    <source>
        <strain evidence="2 3">IMCC14385</strain>
    </source>
</reference>
<keyword evidence="1" id="KW-0732">Signal</keyword>
<organism evidence="2 3">
    <name type="scientific">Halioglobus maricola</name>
    <dbReference type="NCBI Taxonomy" id="2601894"/>
    <lineage>
        <taxon>Bacteria</taxon>
        <taxon>Pseudomonadati</taxon>
        <taxon>Pseudomonadota</taxon>
        <taxon>Gammaproteobacteria</taxon>
        <taxon>Cellvibrionales</taxon>
        <taxon>Halieaceae</taxon>
        <taxon>Halioglobus</taxon>
    </lineage>
</organism>
<dbReference type="Proteomes" id="UP000326287">
    <property type="component" value="Chromosome"/>
</dbReference>
<accession>A0A5P9NIM4</accession>
<dbReference type="RefSeq" id="WP_152661787.1">
    <property type="nucleotide sequence ID" value="NZ_CP036422.1"/>
</dbReference>
<proteinExistence type="predicted"/>
<dbReference type="Gene3D" id="2.50.20.10">
    <property type="entry name" value="Lipoprotein localisation LolA/LolB/LppX"/>
    <property type="match status" value="1"/>
</dbReference>
<keyword evidence="3" id="KW-1185">Reference proteome</keyword>
<dbReference type="OrthoDB" id="178023at2"/>
<evidence type="ECO:0000313" key="2">
    <source>
        <dbReference type="EMBL" id="QFU75680.1"/>
    </source>
</evidence>
<dbReference type="AlphaFoldDB" id="A0A5P9NIM4"/>
<sequence length="453" mass="50567">MLQKKTLAALGLSTLLSGAALAAVSPEEAARLGQDLTPMGAEAAGNADGSIGAWNPAGSPIPAGFVEGSDNYIDAYPEDEVQFTIDVNNYKEYAANLTEGTIAMFEKLGADGFKMDVYQSRRDFVTPDWVYNNTKKNATGATLEDGGQRVANAYPGVPFPLPQSGLEVLWNHLTRYLTDHSVTYDTYYVSSNGKPILSTTGFMTNVMPMYVTPDRIMDDTPWLKLRINYKAPARRAGEILLVHEPGADFTKGKGRKAWQYLTGQRRVRLAPAVNFDTPNPGVAGTSTYDDSFIINGSPERFDWKLVGKKEMYVPYNCYDFVFQTEVKDTLGEKFLDPSVIRWEKHRVWVIEADLKDGNRHLYSKRRFYIDEDSWQGLAAENYDGQGNMWRVQYAYGANLYDIKSNYHFAYGAYDLLQGIYNINTKPAPGGFKNGVSQNDKYFTPKGMARGGVR</sequence>
<feature type="chain" id="PRO_5024881458" evidence="1">
    <location>
        <begin position="23"/>
        <end position="453"/>
    </location>
</feature>
<dbReference type="CDD" id="cd16329">
    <property type="entry name" value="LolA_like"/>
    <property type="match status" value="1"/>
</dbReference>
<dbReference type="KEGG" id="halc:EY643_08445"/>